<evidence type="ECO:0000313" key="3">
    <source>
        <dbReference type="Proteomes" id="UP000054481"/>
    </source>
</evidence>
<dbReference type="SUPFAM" id="SSF56112">
    <property type="entry name" value="Protein kinase-like (PK-like)"/>
    <property type="match status" value="1"/>
</dbReference>
<dbReference type="GO" id="GO:0051082">
    <property type="term" value="F:unfolded protein binding"/>
    <property type="evidence" value="ECO:0007669"/>
    <property type="project" value="TreeGrafter"/>
</dbReference>
<dbReference type="PROSITE" id="PS50011">
    <property type="entry name" value="PROTEIN_KINASE_DOM"/>
    <property type="match status" value="1"/>
</dbReference>
<dbReference type="Gene3D" id="1.10.510.10">
    <property type="entry name" value="Transferase(Phosphotransferase) domain 1"/>
    <property type="match status" value="1"/>
</dbReference>
<dbReference type="InterPro" id="IPR011009">
    <property type="entry name" value="Kinase-like_dom_sf"/>
</dbReference>
<accession>A0A0F7ZSW1</accession>
<keyword evidence="3" id="KW-1185">Reference proteome</keyword>
<dbReference type="InterPro" id="IPR045133">
    <property type="entry name" value="IRE1/2-like"/>
</dbReference>
<dbReference type="GO" id="GO:0070059">
    <property type="term" value="P:intrinsic apoptotic signaling pathway in response to endoplasmic reticulum stress"/>
    <property type="evidence" value="ECO:0007669"/>
    <property type="project" value="TreeGrafter"/>
</dbReference>
<proteinExistence type="predicted"/>
<feature type="domain" description="Protein kinase" evidence="1">
    <location>
        <begin position="32"/>
        <end position="280"/>
    </location>
</feature>
<dbReference type="AlphaFoldDB" id="A0A0F7ZSW1"/>
<dbReference type="Pfam" id="PF00069">
    <property type="entry name" value="Pkinase"/>
    <property type="match status" value="1"/>
</dbReference>
<dbReference type="EMBL" id="KQ030553">
    <property type="protein sequence ID" value="KJZ72053.1"/>
    <property type="molecule type" value="Genomic_DNA"/>
</dbReference>
<protein>
    <recommendedName>
        <fullName evidence="1">Protein kinase domain-containing protein</fullName>
    </recommendedName>
</protein>
<dbReference type="GO" id="GO:0036498">
    <property type="term" value="P:IRE1-mediated unfolded protein response"/>
    <property type="evidence" value="ECO:0007669"/>
    <property type="project" value="TreeGrafter"/>
</dbReference>
<dbReference type="PANTHER" id="PTHR13954:SF6">
    <property type="entry name" value="NON-SPECIFIC SERINE_THREONINE PROTEIN KINASE"/>
    <property type="match status" value="1"/>
</dbReference>
<dbReference type="OrthoDB" id="4062651at2759"/>
<gene>
    <name evidence="2" type="ORF">HIM_08508</name>
</gene>
<dbReference type="GO" id="GO:1990604">
    <property type="term" value="C:IRE1-TRAF2-ASK1 complex"/>
    <property type="evidence" value="ECO:0007669"/>
    <property type="project" value="TreeGrafter"/>
</dbReference>
<evidence type="ECO:0000313" key="2">
    <source>
        <dbReference type="EMBL" id="KJZ72053.1"/>
    </source>
</evidence>
<reference evidence="2 3" key="1">
    <citation type="journal article" date="2014" name="Genome Biol. Evol.">
        <title>Comparative genomics and transcriptomics analyses reveal divergent lifestyle features of nematode endoparasitic fungus Hirsutella minnesotensis.</title>
        <authorList>
            <person name="Lai Y."/>
            <person name="Liu K."/>
            <person name="Zhang X."/>
            <person name="Zhang X."/>
            <person name="Li K."/>
            <person name="Wang N."/>
            <person name="Shu C."/>
            <person name="Wu Y."/>
            <person name="Wang C."/>
            <person name="Bushley K.E."/>
            <person name="Xiang M."/>
            <person name="Liu X."/>
        </authorList>
    </citation>
    <scope>NUCLEOTIDE SEQUENCE [LARGE SCALE GENOMIC DNA]</scope>
    <source>
        <strain evidence="2 3">3608</strain>
    </source>
</reference>
<dbReference type="Proteomes" id="UP000054481">
    <property type="component" value="Unassembled WGS sequence"/>
</dbReference>
<name>A0A0F7ZSW1_9HYPO</name>
<dbReference type="GO" id="GO:0004521">
    <property type="term" value="F:RNA endonuclease activity"/>
    <property type="evidence" value="ECO:0007669"/>
    <property type="project" value="InterPro"/>
</dbReference>
<sequence length="280" mass="31289">MSTTPPPSGHFDVIETNEAFEEVDGRFQFTGTLVVYRAGNDVYHAISNARYSAPSEIRSEHLSCNVLIPVAAYSPLCPQGLTLAPDPVPCNTHIKTPQLTSYDRLHRGPRPNDIADSILAEVQVCEVFKQNPHPNIARYLGCQVSDGRITGICFVEYSSTLMQTVNPGNHMKRRSRSIRRKGEDYSHLLRGVESGIRHLHSLGLVHNDINPSNIMLHNDTAVIIDFGSCRRLGESLEGVGRTYEWYDEDIQVATPQNDLDALDEIRVWLGDESKAFQFGE</sequence>
<dbReference type="PANTHER" id="PTHR13954">
    <property type="entry name" value="IRE1-RELATED"/>
    <property type="match status" value="1"/>
</dbReference>
<dbReference type="GO" id="GO:0004674">
    <property type="term" value="F:protein serine/threonine kinase activity"/>
    <property type="evidence" value="ECO:0007669"/>
    <property type="project" value="InterPro"/>
</dbReference>
<dbReference type="InterPro" id="IPR000719">
    <property type="entry name" value="Prot_kinase_dom"/>
</dbReference>
<evidence type="ECO:0000259" key="1">
    <source>
        <dbReference type="PROSITE" id="PS50011"/>
    </source>
</evidence>
<dbReference type="GO" id="GO:0005524">
    <property type="term" value="F:ATP binding"/>
    <property type="evidence" value="ECO:0007669"/>
    <property type="project" value="InterPro"/>
</dbReference>
<organism evidence="2 3">
    <name type="scientific">Hirsutella minnesotensis 3608</name>
    <dbReference type="NCBI Taxonomy" id="1043627"/>
    <lineage>
        <taxon>Eukaryota</taxon>
        <taxon>Fungi</taxon>
        <taxon>Dikarya</taxon>
        <taxon>Ascomycota</taxon>
        <taxon>Pezizomycotina</taxon>
        <taxon>Sordariomycetes</taxon>
        <taxon>Hypocreomycetidae</taxon>
        <taxon>Hypocreales</taxon>
        <taxon>Ophiocordycipitaceae</taxon>
        <taxon>Hirsutella</taxon>
    </lineage>
</organism>